<dbReference type="InterPro" id="IPR036388">
    <property type="entry name" value="WH-like_DNA-bd_sf"/>
</dbReference>
<dbReference type="AlphaFoldDB" id="A0A0M0G5J3"/>
<dbReference type="Pfam" id="PF02082">
    <property type="entry name" value="Rrf2"/>
    <property type="match status" value="1"/>
</dbReference>
<dbReference type="SUPFAM" id="SSF46785">
    <property type="entry name" value="Winged helix' DNA-binding domain"/>
    <property type="match status" value="1"/>
</dbReference>
<protein>
    <recommendedName>
        <fullName evidence="3">HTH-type transcriptional regulator NsrR</fullName>
    </recommendedName>
</protein>
<proteinExistence type="predicted"/>
<dbReference type="PANTHER" id="PTHR33221">
    <property type="entry name" value="WINGED HELIX-TURN-HELIX TRANSCRIPTIONAL REGULATOR, RRF2 FAMILY"/>
    <property type="match status" value="1"/>
</dbReference>
<evidence type="ECO:0000313" key="5">
    <source>
        <dbReference type="Proteomes" id="UP000037405"/>
    </source>
</evidence>
<evidence type="ECO:0000256" key="3">
    <source>
        <dbReference type="ARBA" id="ARBA00040173"/>
    </source>
</evidence>
<dbReference type="GO" id="GO:0003677">
    <property type="term" value="F:DNA binding"/>
    <property type="evidence" value="ECO:0007669"/>
    <property type="project" value="UniProtKB-KW"/>
</dbReference>
<name>A0A0M0G5J3_9BACI</name>
<evidence type="ECO:0000313" key="4">
    <source>
        <dbReference type="EMBL" id="KON85140.1"/>
    </source>
</evidence>
<dbReference type="PATRIC" id="fig|189381.12.peg.2937"/>
<dbReference type="PROSITE" id="PS51197">
    <property type="entry name" value="HTH_RRF2_2"/>
    <property type="match status" value="1"/>
</dbReference>
<dbReference type="Gene3D" id="1.10.10.10">
    <property type="entry name" value="Winged helix-like DNA-binding domain superfamily/Winged helix DNA-binding domain"/>
    <property type="match status" value="1"/>
</dbReference>
<gene>
    <name evidence="4" type="ORF">AF331_14295</name>
</gene>
<dbReference type="STRING" id="189381.GCA_900166615_01057"/>
<accession>A0A0M0G5J3</accession>
<dbReference type="PANTHER" id="PTHR33221:SF4">
    <property type="entry name" value="HTH-TYPE TRANSCRIPTIONAL REPRESSOR NSRR"/>
    <property type="match status" value="1"/>
</dbReference>
<dbReference type="NCBIfam" id="TIGR00738">
    <property type="entry name" value="rrf2_super"/>
    <property type="match status" value="1"/>
</dbReference>
<comment type="cofactor">
    <cofactor evidence="2">
        <name>[2Fe-2S] cluster</name>
        <dbReference type="ChEBI" id="CHEBI:190135"/>
    </cofactor>
</comment>
<evidence type="ECO:0000256" key="2">
    <source>
        <dbReference type="ARBA" id="ARBA00034078"/>
    </source>
</evidence>
<evidence type="ECO:0000256" key="1">
    <source>
        <dbReference type="ARBA" id="ARBA00023125"/>
    </source>
</evidence>
<keyword evidence="1" id="KW-0238">DNA-binding</keyword>
<organism evidence="4 5">
    <name type="scientific">Rossellomorea marisflavi</name>
    <dbReference type="NCBI Taxonomy" id="189381"/>
    <lineage>
        <taxon>Bacteria</taxon>
        <taxon>Bacillati</taxon>
        <taxon>Bacillota</taxon>
        <taxon>Bacilli</taxon>
        <taxon>Bacillales</taxon>
        <taxon>Bacillaceae</taxon>
        <taxon>Rossellomorea</taxon>
    </lineage>
</organism>
<dbReference type="InterPro" id="IPR030489">
    <property type="entry name" value="TR_Rrf2-type_CS"/>
</dbReference>
<dbReference type="InterPro" id="IPR000944">
    <property type="entry name" value="Tscrpt_reg_Rrf2"/>
</dbReference>
<dbReference type="RefSeq" id="WP_053428742.1">
    <property type="nucleotide sequence ID" value="NZ_LGUE01000004.1"/>
</dbReference>
<dbReference type="OrthoDB" id="9795923at2"/>
<dbReference type="Proteomes" id="UP000037405">
    <property type="component" value="Unassembled WGS sequence"/>
</dbReference>
<sequence length="152" mass="17153">MRLTLYTDYSLRVLIFLASKPSDELSNIKEIADAYSISKNHLMKVTYELGKMGVIETIRGRNGGIKLAQSPQDINIGTIVRKTEEDFHLVECFDAANNSCIITPVCGLKHVLGKALNAYLSVLDKYTLNDLVRNPLDYRFLFQEKNEPDPSI</sequence>
<comment type="caution">
    <text evidence="4">The sequence shown here is derived from an EMBL/GenBank/DDBJ whole genome shotgun (WGS) entry which is preliminary data.</text>
</comment>
<reference evidence="5" key="1">
    <citation type="submission" date="2015-07" db="EMBL/GenBank/DDBJ databases">
        <title>Fjat-14235 jcm11544.</title>
        <authorList>
            <person name="Liu B."/>
            <person name="Wang J."/>
            <person name="Zhu Y."/>
            <person name="Liu G."/>
            <person name="Chen Q."/>
            <person name="Chen Z."/>
            <person name="Lan J."/>
            <person name="Che J."/>
            <person name="Ge C."/>
            <person name="Shi H."/>
            <person name="Pan Z."/>
            <person name="Liu X."/>
        </authorList>
    </citation>
    <scope>NUCLEOTIDE SEQUENCE [LARGE SCALE GENOMIC DNA]</scope>
    <source>
        <strain evidence="5">JCM 11544</strain>
    </source>
</reference>
<keyword evidence="5" id="KW-1185">Reference proteome</keyword>
<dbReference type="EMBL" id="LGUE01000004">
    <property type="protein sequence ID" value="KON85140.1"/>
    <property type="molecule type" value="Genomic_DNA"/>
</dbReference>
<dbReference type="PROSITE" id="PS01332">
    <property type="entry name" value="HTH_RRF2_1"/>
    <property type="match status" value="1"/>
</dbReference>
<dbReference type="InterPro" id="IPR036390">
    <property type="entry name" value="WH_DNA-bd_sf"/>
</dbReference>
<dbReference type="GO" id="GO:0003700">
    <property type="term" value="F:DNA-binding transcription factor activity"/>
    <property type="evidence" value="ECO:0007669"/>
    <property type="project" value="TreeGrafter"/>
</dbReference>
<dbReference type="GO" id="GO:0005829">
    <property type="term" value="C:cytosol"/>
    <property type="evidence" value="ECO:0007669"/>
    <property type="project" value="TreeGrafter"/>
</dbReference>